<evidence type="ECO:0000256" key="6">
    <source>
        <dbReference type="ARBA" id="ARBA00032319"/>
    </source>
</evidence>
<dbReference type="Pfam" id="PF04189">
    <property type="entry name" value="Gcd10p"/>
    <property type="match status" value="1"/>
</dbReference>
<feature type="compositionally biased region" description="Polar residues" evidence="8">
    <location>
        <begin position="335"/>
        <end position="350"/>
    </location>
</feature>
<evidence type="ECO:0000256" key="1">
    <source>
        <dbReference type="ARBA" id="ARBA00004123"/>
    </source>
</evidence>
<reference evidence="9" key="1">
    <citation type="submission" date="2023-10" db="EMBL/GenBank/DDBJ databases">
        <title>Genome assembly of Pristionchus species.</title>
        <authorList>
            <person name="Yoshida K."/>
            <person name="Sommer R.J."/>
        </authorList>
    </citation>
    <scope>NUCLEOTIDE SEQUENCE</scope>
    <source>
        <strain evidence="9">RS5133</strain>
    </source>
</reference>
<dbReference type="Proteomes" id="UP001432322">
    <property type="component" value="Unassembled WGS sequence"/>
</dbReference>
<proteinExistence type="inferred from homology"/>
<feature type="coiled-coil region" evidence="7">
    <location>
        <begin position="351"/>
        <end position="378"/>
    </location>
</feature>
<dbReference type="AlphaFoldDB" id="A0AAV5WJE3"/>
<evidence type="ECO:0000256" key="7">
    <source>
        <dbReference type="SAM" id="Coils"/>
    </source>
</evidence>
<dbReference type="InterPro" id="IPR029063">
    <property type="entry name" value="SAM-dependent_MTases_sf"/>
</dbReference>
<dbReference type="GO" id="GO:0031515">
    <property type="term" value="C:tRNA (m1A) methyltransferase complex"/>
    <property type="evidence" value="ECO:0007669"/>
    <property type="project" value="InterPro"/>
</dbReference>
<dbReference type="EMBL" id="BTSY01000005">
    <property type="protein sequence ID" value="GMT30433.1"/>
    <property type="molecule type" value="Genomic_DNA"/>
</dbReference>
<dbReference type="SUPFAM" id="SSF53335">
    <property type="entry name" value="S-adenosyl-L-methionine-dependent methyltransferases"/>
    <property type="match status" value="1"/>
</dbReference>
<keyword evidence="4" id="KW-0819">tRNA processing</keyword>
<organism evidence="9 10">
    <name type="scientific">Pristionchus fissidentatus</name>
    <dbReference type="NCBI Taxonomy" id="1538716"/>
    <lineage>
        <taxon>Eukaryota</taxon>
        <taxon>Metazoa</taxon>
        <taxon>Ecdysozoa</taxon>
        <taxon>Nematoda</taxon>
        <taxon>Chromadorea</taxon>
        <taxon>Rhabditida</taxon>
        <taxon>Rhabditina</taxon>
        <taxon>Diplogasteromorpha</taxon>
        <taxon>Diplogasteroidea</taxon>
        <taxon>Neodiplogasteridae</taxon>
        <taxon>Pristionchus</taxon>
    </lineage>
</organism>
<comment type="caution">
    <text evidence="9">The sequence shown here is derived from an EMBL/GenBank/DDBJ whole genome shotgun (WGS) entry which is preliminary data.</text>
</comment>
<gene>
    <name evidence="9" type="ORF">PFISCL1PPCAC_21730</name>
</gene>
<comment type="subcellular location">
    <subcellularLocation>
        <location evidence="1">Nucleus</location>
    </subcellularLocation>
</comment>
<keyword evidence="10" id="KW-1185">Reference proteome</keyword>
<comment type="similarity">
    <text evidence="2">Belongs to the TRM6/GCD10 family.</text>
</comment>
<feature type="compositionally biased region" description="Acidic residues" evidence="8">
    <location>
        <begin position="318"/>
        <end position="327"/>
    </location>
</feature>
<sequence>ISAMTTIESGASLELTTPIDASTPVITEGCYAVVRKVGGEHQRVVRLTANSNVLVEKLRFEAESAFGHPFGLFEVIGKRLVPATVEDLRKRDGGDLEMAMAGVDADNIGLNGNEKGEVIAPSAVDAETRQVLTEEAISEMKQGGLRANDLVSKLVSGSASFASRTTYAKSKYIRRKTKKHQDRVLILKPTIRLLCEAYLRKDYDRAGSLRLDQLALMLHQGAVHTGRRVLVFDQVLGLVTAAVTERLAGAGACVHLHRGTIAQSIPCFSSMEFSDQVLSAFYPVRIDCVLGGFKQPEGEGDGGGAAAAEKEEVKMMETDEVENDPEETAAAGEKSLQQLQPSQPGGRPYTQQDVEWQAIAAQKRVERLQREADGLAAINEGLDTILIGTRSVDPVSLLELLYDKLRPSGNVVVYSPTVQHVMRAQQWLREHGAVHVVLSDQMYRVQQVLPNRTHPLMSQMVVGGYVLAAIKVLPGPEKKD</sequence>
<evidence type="ECO:0000313" key="9">
    <source>
        <dbReference type="EMBL" id="GMT30433.1"/>
    </source>
</evidence>
<feature type="region of interest" description="Disordered" evidence="8">
    <location>
        <begin position="317"/>
        <end position="350"/>
    </location>
</feature>
<dbReference type="Gene3D" id="3.40.50.150">
    <property type="entry name" value="Vaccinia Virus protein VP39"/>
    <property type="match status" value="1"/>
</dbReference>
<protein>
    <recommendedName>
        <fullName evidence="3">tRNA (adenine(58)-N(1))-methyltransferase non-catalytic subunit TRM6</fullName>
    </recommendedName>
    <alternativeName>
        <fullName evidence="6">tRNA(m1A58)-methyltransferase subunit TRM6</fullName>
    </alternativeName>
</protein>
<evidence type="ECO:0000313" key="10">
    <source>
        <dbReference type="Proteomes" id="UP001432322"/>
    </source>
</evidence>
<evidence type="ECO:0000256" key="8">
    <source>
        <dbReference type="SAM" id="MobiDB-lite"/>
    </source>
</evidence>
<dbReference type="GO" id="GO:0030488">
    <property type="term" value="P:tRNA methylation"/>
    <property type="evidence" value="ECO:0007669"/>
    <property type="project" value="InterPro"/>
</dbReference>
<dbReference type="PANTHER" id="PTHR12945">
    <property type="entry name" value="TRANSLATION INITIATION FACTOR EIF3-RELATED"/>
    <property type="match status" value="1"/>
</dbReference>
<keyword evidence="5" id="KW-0539">Nucleus</keyword>
<evidence type="ECO:0000256" key="4">
    <source>
        <dbReference type="ARBA" id="ARBA00022694"/>
    </source>
</evidence>
<name>A0AAV5WJE3_9BILA</name>
<accession>A0AAV5WJE3</accession>
<feature type="non-terminal residue" evidence="9">
    <location>
        <position position="1"/>
    </location>
</feature>
<evidence type="ECO:0000256" key="5">
    <source>
        <dbReference type="ARBA" id="ARBA00023242"/>
    </source>
</evidence>
<dbReference type="PANTHER" id="PTHR12945:SF0">
    <property type="entry name" value="TRNA (ADENINE(58)-N(1))-METHYLTRANSFERASE NON-CATALYTIC SUBUNIT TRM6"/>
    <property type="match status" value="1"/>
</dbReference>
<keyword evidence="7" id="KW-0175">Coiled coil</keyword>
<dbReference type="InterPro" id="IPR017423">
    <property type="entry name" value="TRM6"/>
</dbReference>
<evidence type="ECO:0000256" key="2">
    <source>
        <dbReference type="ARBA" id="ARBA00008320"/>
    </source>
</evidence>
<dbReference type="GO" id="GO:0005634">
    <property type="term" value="C:nucleus"/>
    <property type="evidence" value="ECO:0007669"/>
    <property type="project" value="UniProtKB-SubCell"/>
</dbReference>
<evidence type="ECO:0000256" key="3">
    <source>
        <dbReference type="ARBA" id="ARBA00021704"/>
    </source>
</evidence>